<keyword evidence="4" id="KW-1003">Cell membrane</keyword>
<comment type="caution">
    <text evidence="9">The sequence shown here is derived from an EMBL/GenBank/DDBJ whole genome shotgun (WGS) entry which is preliminary data.</text>
</comment>
<dbReference type="PANTHER" id="PTHR34702:SF1">
    <property type="entry name" value="NA(+)_H(+) ANTIPORTER SUBUNIT F"/>
    <property type="match status" value="1"/>
</dbReference>
<evidence type="ECO:0000256" key="8">
    <source>
        <dbReference type="SAM" id="Phobius"/>
    </source>
</evidence>
<comment type="similarity">
    <text evidence="2">Belongs to the CPA3 antiporters (TC 2.A.63) subunit F family.</text>
</comment>
<keyword evidence="6 8" id="KW-1133">Transmembrane helix</keyword>
<evidence type="ECO:0000256" key="6">
    <source>
        <dbReference type="ARBA" id="ARBA00022989"/>
    </source>
</evidence>
<dbReference type="Pfam" id="PF04066">
    <property type="entry name" value="MrpF_PhaF"/>
    <property type="match status" value="1"/>
</dbReference>
<dbReference type="RefSeq" id="WP_084251536.1">
    <property type="nucleotide sequence ID" value="NZ_JFHK01000007.1"/>
</dbReference>
<feature type="transmembrane region" description="Helical" evidence="8">
    <location>
        <begin position="7"/>
        <end position="25"/>
    </location>
</feature>
<dbReference type="PATRIC" id="fig|1453497.3.peg.1901"/>
<evidence type="ECO:0000313" key="9">
    <source>
        <dbReference type="EMBL" id="OAA30673.1"/>
    </source>
</evidence>
<comment type="subcellular location">
    <subcellularLocation>
        <location evidence="1">Cell membrane</location>
        <topology evidence="1">Multi-pass membrane protein</topology>
    </subcellularLocation>
</comment>
<dbReference type="PANTHER" id="PTHR34702">
    <property type="entry name" value="NA(+)/H(+) ANTIPORTER SUBUNIT F1"/>
    <property type="match status" value="1"/>
</dbReference>
<keyword evidence="7 8" id="KW-0472">Membrane</keyword>
<evidence type="ECO:0000256" key="7">
    <source>
        <dbReference type="ARBA" id="ARBA00023136"/>
    </source>
</evidence>
<dbReference type="STRING" id="1453497.AT15_09595"/>
<dbReference type="InterPro" id="IPR007208">
    <property type="entry name" value="MrpF/PhaF-like"/>
</dbReference>
<name>A0A176K1C1_9BACT</name>
<feature type="transmembrane region" description="Helical" evidence="8">
    <location>
        <begin position="31"/>
        <end position="50"/>
    </location>
</feature>
<dbReference type="AlphaFoldDB" id="A0A176K1C1"/>
<dbReference type="Proteomes" id="UP000077339">
    <property type="component" value="Unassembled WGS sequence"/>
</dbReference>
<sequence>MSRTLRWFIGLLLVIVFIVFNFAVIEVGFLVRLINILLMCTLMVIFRVIFGPSAADRVVAVDIFGIIIVGLLALVFLVTGASFFLDIAMAWALQSFIVSLALAKFLEGRHMDD</sequence>
<dbReference type="EMBL" id="JFHK01000007">
    <property type="protein sequence ID" value="OAA30673.1"/>
    <property type="molecule type" value="Genomic_DNA"/>
</dbReference>
<accession>A0A176K1C1</accession>
<feature type="transmembrane region" description="Helical" evidence="8">
    <location>
        <begin position="83"/>
        <end position="103"/>
    </location>
</feature>
<evidence type="ECO:0000256" key="4">
    <source>
        <dbReference type="ARBA" id="ARBA00022475"/>
    </source>
</evidence>
<reference evidence="9 10" key="1">
    <citation type="submission" date="2014-02" db="EMBL/GenBank/DDBJ databases">
        <title>Kosmotoga genome sequencing.</title>
        <authorList>
            <person name="Pollo S.M."/>
            <person name="Charchuk R."/>
            <person name="Nesbo C.L."/>
        </authorList>
    </citation>
    <scope>NUCLEOTIDE SEQUENCE [LARGE SCALE GENOMIC DNA]</scope>
    <source>
        <strain evidence="9 10">S304</strain>
    </source>
</reference>
<organism evidence="9 10">
    <name type="scientific">Kosmotoga arenicorallina S304</name>
    <dbReference type="NCBI Taxonomy" id="1453497"/>
    <lineage>
        <taxon>Bacteria</taxon>
        <taxon>Thermotogati</taxon>
        <taxon>Thermotogota</taxon>
        <taxon>Thermotogae</taxon>
        <taxon>Kosmotogales</taxon>
        <taxon>Kosmotogaceae</taxon>
        <taxon>Kosmotoga</taxon>
    </lineage>
</organism>
<evidence type="ECO:0000256" key="3">
    <source>
        <dbReference type="ARBA" id="ARBA00022448"/>
    </source>
</evidence>
<evidence type="ECO:0000256" key="5">
    <source>
        <dbReference type="ARBA" id="ARBA00022692"/>
    </source>
</evidence>
<dbReference type="GO" id="GO:0015385">
    <property type="term" value="F:sodium:proton antiporter activity"/>
    <property type="evidence" value="ECO:0007669"/>
    <property type="project" value="TreeGrafter"/>
</dbReference>
<feature type="transmembrane region" description="Helical" evidence="8">
    <location>
        <begin position="57"/>
        <end position="77"/>
    </location>
</feature>
<dbReference type="OrthoDB" id="9799958at2"/>
<keyword evidence="3" id="KW-0813">Transport</keyword>
<keyword evidence="5 8" id="KW-0812">Transmembrane</keyword>
<protein>
    <submittedName>
        <fullName evidence="9">Multiple resistance and pH regulation protein F</fullName>
    </submittedName>
</protein>
<dbReference type="GO" id="GO:0005886">
    <property type="term" value="C:plasma membrane"/>
    <property type="evidence" value="ECO:0007669"/>
    <property type="project" value="UniProtKB-SubCell"/>
</dbReference>
<keyword evidence="10" id="KW-1185">Reference proteome</keyword>
<proteinExistence type="inferred from homology"/>
<gene>
    <name evidence="9" type="ORF">AT15_09595</name>
</gene>
<evidence type="ECO:0000256" key="1">
    <source>
        <dbReference type="ARBA" id="ARBA00004651"/>
    </source>
</evidence>
<evidence type="ECO:0000256" key="2">
    <source>
        <dbReference type="ARBA" id="ARBA00009212"/>
    </source>
</evidence>
<evidence type="ECO:0000313" key="10">
    <source>
        <dbReference type="Proteomes" id="UP000077339"/>
    </source>
</evidence>